<proteinExistence type="predicted"/>
<comment type="caution">
    <text evidence="2">The sequence shown here is derived from an EMBL/GenBank/DDBJ whole genome shotgun (WGS) entry which is preliminary data.</text>
</comment>
<organism evidence="2 3">
    <name type="scientific">Astrephomene gubernaculifera</name>
    <dbReference type="NCBI Taxonomy" id="47775"/>
    <lineage>
        <taxon>Eukaryota</taxon>
        <taxon>Viridiplantae</taxon>
        <taxon>Chlorophyta</taxon>
        <taxon>core chlorophytes</taxon>
        <taxon>Chlorophyceae</taxon>
        <taxon>CS clade</taxon>
        <taxon>Chlamydomonadales</taxon>
        <taxon>Astrephomenaceae</taxon>
        <taxon>Astrephomene</taxon>
    </lineage>
</organism>
<feature type="region of interest" description="Disordered" evidence="1">
    <location>
        <begin position="148"/>
        <end position="203"/>
    </location>
</feature>
<reference evidence="2 3" key="1">
    <citation type="journal article" date="2021" name="Sci. Rep.">
        <title>Genome sequencing of the multicellular alga Astrephomene provides insights into convergent evolution of germ-soma differentiation.</title>
        <authorList>
            <person name="Yamashita S."/>
            <person name="Yamamoto K."/>
            <person name="Matsuzaki R."/>
            <person name="Suzuki S."/>
            <person name="Yamaguchi H."/>
            <person name="Hirooka S."/>
            <person name="Minakuchi Y."/>
            <person name="Miyagishima S."/>
            <person name="Kawachi M."/>
            <person name="Toyoda A."/>
            <person name="Nozaki H."/>
        </authorList>
    </citation>
    <scope>NUCLEOTIDE SEQUENCE [LARGE SCALE GENOMIC DNA]</scope>
    <source>
        <strain evidence="2 3">NIES-4017</strain>
    </source>
</reference>
<feature type="non-terminal residue" evidence="2">
    <location>
        <position position="1"/>
    </location>
</feature>
<evidence type="ECO:0000256" key="1">
    <source>
        <dbReference type="SAM" id="MobiDB-lite"/>
    </source>
</evidence>
<accession>A0AAD3DLJ7</accession>
<protein>
    <submittedName>
        <fullName evidence="2">Uncharacterized protein</fullName>
    </submittedName>
</protein>
<dbReference type="Gene3D" id="2.70.160.11">
    <property type="entry name" value="Hnrnp arginine n-methyltransferase1"/>
    <property type="match status" value="1"/>
</dbReference>
<dbReference type="Proteomes" id="UP001054857">
    <property type="component" value="Unassembled WGS sequence"/>
</dbReference>
<name>A0AAD3DLJ7_9CHLO</name>
<gene>
    <name evidence="2" type="ORF">Agub_g3991</name>
</gene>
<evidence type="ECO:0000313" key="3">
    <source>
        <dbReference type="Proteomes" id="UP001054857"/>
    </source>
</evidence>
<feature type="compositionally biased region" description="Acidic residues" evidence="1">
    <location>
        <begin position="175"/>
        <end position="191"/>
    </location>
</feature>
<dbReference type="AlphaFoldDB" id="A0AAD3DLJ7"/>
<feature type="compositionally biased region" description="Gly residues" evidence="1">
    <location>
        <begin position="155"/>
        <end position="166"/>
    </location>
</feature>
<sequence length="333" mass="34358">SNVAAGHWLKAAASRLGVSGKIRSIRSDSYFKRLAATRPSTVASTAAASEPSTSSAPGPLVLVSEPYFSEFEQLVPWAHLKFWRDYDVIRGSVAGVGGGGRQLVSFPRRARLVAVAAALPELWRTRRALGRIEGLDLSEANTVLGVVGADEVPSGGDGSVKGGDGKSGSAAAGKDDDDDIWGDDGEDEEDGTGGGSSQRQPLPILPYSVWQAGGGYEELSGRQELLSLDCGGHLDDVEGSAVLTTTHGSVCHAVVLWMDYDLDGGASVEGSSGSSNLSVSTAPAADGGPGASVQGVYLLRKPVELTPGSRLHVSAQFDGLDADVSVEVTMLPP</sequence>
<keyword evidence="3" id="KW-1185">Reference proteome</keyword>
<evidence type="ECO:0000313" key="2">
    <source>
        <dbReference type="EMBL" id="GFR42992.1"/>
    </source>
</evidence>
<dbReference type="EMBL" id="BMAR01000004">
    <property type="protein sequence ID" value="GFR42992.1"/>
    <property type="molecule type" value="Genomic_DNA"/>
</dbReference>